<dbReference type="KEGG" id="mkc:kam1_713"/>
<sequence length="213" mass="24368">MESVKRRFISFEGSEGCGKTTQIRLLKKRLEERGQKVILVREPGSTPLGERLRRLLKHSAIGFCPLAELFLFEASRAELIKKIIEPEMAQNTWILADRFTDSTLVYQGIVRGIPLKTIEELNQLATAGIQPTLTILLDIPVTSSRFRIKKRDGQKPSIDKLQADFERSLEMVRKAYLELASREPERFYILEATGSPKEIATLVWEKISHVFEL</sequence>
<comment type="similarity">
    <text evidence="1 12">Belongs to the thymidylate kinase family.</text>
</comment>
<dbReference type="GO" id="GO:0006235">
    <property type="term" value="P:dTTP biosynthetic process"/>
    <property type="evidence" value="ECO:0007669"/>
    <property type="project" value="UniProtKB-UniRule"/>
</dbReference>
<evidence type="ECO:0000313" key="15">
    <source>
        <dbReference type="EMBL" id="QDQ41959.1"/>
    </source>
</evidence>
<dbReference type="GO" id="GO:0005829">
    <property type="term" value="C:cytosol"/>
    <property type="evidence" value="ECO:0007669"/>
    <property type="project" value="TreeGrafter"/>
</dbReference>
<dbReference type="EMBL" id="JQNX01000003">
    <property type="protein sequence ID" value="KIE58655.1"/>
    <property type="molecule type" value="Genomic_DNA"/>
</dbReference>
<keyword evidence="16" id="KW-1185">Reference proteome</keyword>
<dbReference type="Proteomes" id="UP000315925">
    <property type="component" value="Chromosome"/>
</dbReference>
<proteinExistence type="inferred from homology"/>
<dbReference type="PANTHER" id="PTHR10344:SF4">
    <property type="entry name" value="UMP-CMP KINASE 2, MITOCHONDRIAL"/>
    <property type="match status" value="1"/>
</dbReference>
<dbReference type="EC" id="2.7.4.9" evidence="2 12"/>
<dbReference type="RefSeq" id="WP_039721130.1">
    <property type="nucleotide sequence ID" value="NZ_CP037899.1"/>
</dbReference>
<comment type="function">
    <text evidence="11 12">Phosphorylation of dTMP to form dTDP in both de novo and salvage pathways of dTTP synthesis.</text>
</comment>
<keyword evidence="5 12" id="KW-0545">Nucleotide biosynthesis</keyword>
<dbReference type="OrthoDB" id="9774907at2"/>
<dbReference type="Proteomes" id="UP000031594">
    <property type="component" value="Unassembled WGS sequence"/>
</dbReference>
<evidence type="ECO:0000256" key="6">
    <source>
        <dbReference type="ARBA" id="ARBA00022741"/>
    </source>
</evidence>
<dbReference type="GO" id="GO:0006233">
    <property type="term" value="P:dTDP biosynthetic process"/>
    <property type="evidence" value="ECO:0007669"/>
    <property type="project" value="InterPro"/>
</dbReference>
<keyword evidence="7 12" id="KW-0418">Kinase</keyword>
<evidence type="ECO:0000313" key="16">
    <source>
        <dbReference type="Proteomes" id="UP000031594"/>
    </source>
</evidence>
<evidence type="ECO:0000256" key="11">
    <source>
        <dbReference type="ARBA" id="ARBA00057735"/>
    </source>
</evidence>
<evidence type="ECO:0000256" key="7">
    <source>
        <dbReference type="ARBA" id="ARBA00022777"/>
    </source>
</evidence>
<evidence type="ECO:0000256" key="5">
    <source>
        <dbReference type="ARBA" id="ARBA00022727"/>
    </source>
</evidence>
<evidence type="ECO:0000256" key="4">
    <source>
        <dbReference type="ARBA" id="ARBA00022679"/>
    </source>
</evidence>
<comment type="catalytic activity">
    <reaction evidence="10 12">
        <text>dTMP + ATP = dTDP + ADP</text>
        <dbReference type="Rhea" id="RHEA:13517"/>
        <dbReference type="ChEBI" id="CHEBI:30616"/>
        <dbReference type="ChEBI" id="CHEBI:58369"/>
        <dbReference type="ChEBI" id="CHEBI:63528"/>
        <dbReference type="ChEBI" id="CHEBI:456216"/>
        <dbReference type="EC" id="2.7.4.9"/>
    </reaction>
</comment>
<evidence type="ECO:0000256" key="8">
    <source>
        <dbReference type="ARBA" id="ARBA00022840"/>
    </source>
</evidence>
<keyword evidence="4 12" id="KW-0808">Transferase</keyword>
<dbReference type="GO" id="GO:0005524">
    <property type="term" value="F:ATP binding"/>
    <property type="evidence" value="ECO:0007669"/>
    <property type="project" value="UniProtKB-UniRule"/>
</dbReference>
<dbReference type="Gene3D" id="3.40.50.300">
    <property type="entry name" value="P-loop containing nucleotide triphosphate hydrolases"/>
    <property type="match status" value="1"/>
</dbReference>
<name>A0A0C1V4K7_9BACT</name>
<keyword evidence="8 12" id="KW-0067">ATP-binding</keyword>
<dbReference type="FunFam" id="3.40.50.300:FF:000225">
    <property type="entry name" value="Thymidylate kinase"/>
    <property type="match status" value="1"/>
</dbReference>
<evidence type="ECO:0000256" key="3">
    <source>
        <dbReference type="ARBA" id="ARBA00017144"/>
    </source>
</evidence>
<dbReference type="InterPro" id="IPR039430">
    <property type="entry name" value="Thymidylate_kin-like_dom"/>
</dbReference>
<evidence type="ECO:0000256" key="1">
    <source>
        <dbReference type="ARBA" id="ARBA00009776"/>
    </source>
</evidence>
<reference evidence="17" key="3">
    <citation type="submission" date="2019-03" db="EMBL/GenBank/DDBJ databases">
        <title>Complete genome of Methylacidiphilum kamchatkense Kam1.</title>
        <authorList>
            <person name="Kruse T."/>
            <person name="Murarilal Ratnadevi C."/>
            <person name="Erikstad H.-A."/>
            <person name="Birkeland N.-K."/>
        </authorList>
    </citation>
    <scope>NUCLEOTIDE SEQUENCE [LARGE SCALE GENOMIC DNA]</scope>
    <source>
        <strain evidence="17">kam1</strain>
    </source>
</reference>
<dbReference type="NCBIfam" id="TIGR00041">
    <property type="entry name" value="DTMP_kinase"/>
    <property type="match status" value="1"/>
</dbReference>
<keyword evidence="6 12" id="KW-0547">Nucleotide-binding</keyword>
<accession>A0A0C1V4K7</accession>
<reference evidence="14 16" key="1">
    <citation type="submission" date="2014-08" db="EMBL/GenBank/DDBJ databases">
        <title>Methylacidiphilum kamchatkense strain Kam1 draft genome sequence.</title>
        <authorList>
            <person name="Birkeland N.-K."/>
            <person name="Erikstad H.A."/>
        </authorList>
    </citation>
    <scope>NUCLEOTIDE SEQUENCE [LARGE SCALE GENOMIC DNA]</scope>
    <source>
        <strain evidence="14 16">Kam1</strain>
    </source>
</reference>
<evidence type="ECO:0000256" key="2">
    <source>
        <dbReference type="ARBA" id="ARBA00012980"/>
    </source>
</evidence>
<evidence type="ECO:0000313" key="14">
    <source>
        <dbReference type="EMBL" id="KIE58655.1"/>
    </source>
</evidence>
<dbReference type="InterPro" id="IPR027417">
    <property type="entry name" value="P-loop_NTPase"/>
</dbReference>
<dbReference type="SUPFAM" id="SSF52540">
    <property type="entry name" value="P-loop containing nucleoside triphosphate hydrolases"/>
    <property type="match status" value="1"/>
</dbReference>
<feature type="domain" description="Thymidylate kinase-like" evidence="13">
    <location>
        <begin position="11"/>
        <end position="200"/>
    </location>
</feature>
<reference evidence="15" key="2">
    <citation type="journal article" date="2019" name="BMC Genomics">
        <title>Complete genome sequence analysis of the thermoacidophilic verrucomicrobial methanotroph 'Candidatus Methylacidiphilum kamchatkense' strain Kam1 and comparison with its closest relatives.</title>
        <authorList>
            <person name="Kruse T."/>
            <person name="Ratnadevi C.M."/>
            <person name="Erikstad H.A."/>
            <person name="Birkeland N.K."/>
        </authorList>
    </citation>
    <scope>NUCLEOTIDE SEQUENCE</scope>
    <source>
        <strain evidence="15">Kam1</strain>
    </source>
</reference>
<evidence type="ECO:0000256" key="10">
    <source>
        <dbReference type="ARBA" id="ARBA00048743"/>
    </source>
</evidence>
<gene>
    <name evidence="12" type="primary">tmk</name>
    <name evidence="14" type="ORF">A946_04200</name>
    <name evidence="15" type="ORF">kam1_713</name>
</gene>
<dbReference type="GO" id="GO:0004798">
    <property type="term" value="F:dTMP kinase activity"/>
    <property type="evidence" value="ECO:0007669"/>
    <property type="project" value="UniProtKB-UniRule"/>
</dbReference>
<dbReference type="HAMAP" id="MF_00165">
    <property type="entry name" value="Thymidylate_kinase"/>
    <property type="match status" value="1"/>
</dbReference>
<evidence type="ECO:0000256" key="12">
    <source>
        <dbReference type="HAMAP-Rule" id="MF_00165"/>
    </source>
</evidence>
<organism evidence="15 17">
    <name type="scientific">Methylacidiphilum kamchatkense Kam1</name>
    <dbReference type="NCBI Taxonomy" id="1202785"/>
    <lineage>
        <taxon>Bacteria</taxon>
        <taxon>Pseudomonadati</taxon>
        <taxon>Verrucomicrobiota</taxon>
        <taxon>Methylacidiphilae</taxon>
        <taxon>Methylacidiphilales</taxon>
        <taxon>Methylacidiphilaceae</taxon>
        <taxon>Methylacidiphilum (ex Ratnadevi et al. 2023)</taxon>
    </lineage>
</organism>
<dbReference type="CDD" id="cd01672">
    <property type="entry name" value="TMPK"/>
    <property type="match status" value="1"/>
</dbReference>
<dbReference type="Pfam" id="PF02223">
    <property type="entry name" value="Thymidylate_kin"/>
    <property type="match status" value="1"/>
</dbReference>
<dbReference type="EMBL" id="CP037899">
    <property type="protein sequence ID" value="QDQ41959.1"/>
    <property type="molecule type" value="Genomic_DNA"/>
</dbReference>
<evidence type="ECO:0000313" key="17">
    <source>
        <dbReference type="Proteomes" id="UP000315925"/>
    </source>
</evidence>
<evidence type="ECO:0000259" key="13">
    <source>
        <dbReference type="Pfam" id="PF02223"/>
    </source>
</evidence>
<dbReference type="GO" id="GO:0006227">
    <property type="term" value="P:dUDP biosynthetic process"/>
    <property type="evidence" value="ECO:0007669"/>
    <property type="project" value="TreeGrafter"/>
</dbReference>
<dbReference type="InterPro" id="IPR018094">
    <property type="entry name" value="Thymidylate_kinase"/>
</dbReference>
<feature type="binding site" evidence="12">
    <location>
        <begin position="13"/>
        <end position="20"/>
    </location>
    <ligand>
        <name>ATP</name>
        <dbReference type="ChEBI" id="CHEBI:30616"/>
    </ligand>
</feature>
<evidence type="ECO:0000256" key="9">
    <source>
        <dbReference type="ARBA" id="ARBA00029962"/>
    </source>
</evidence>
<dbReference type="STRING" id="1202785.A946_04200"/>
<protein>
    <recommendedName>
        <fullName evidence="3 12">Thymidylate kinase</fullName>
        <ecNumber evidence="2 12">2.7.4.9</ecNumber>
    </recommendedName>
    <alternativeName>
        <fullName evidence="9 12">dTMP kinase</fullName>
    </alternativeName>
</protein>
<dbReference type="PANTHER" id="PTHR10344">
    <property type="entry name" value="THYMIDYLATE KINASE"/>
    <property type="match status" value="1"/>
</dbReference>
<dbReference type="AlphaFoldDB" id="A0A0C1V4K7"/>